<evidence type="ECO:0000313" key="3">
    <source>
        <dbReference type="Proteomes" id="UP000604825"/>
    </source>
</evidence>
<organism evidence="2 3">
    <name type="scientific">Miscanthus lutarioriparius</name>
    <dbReference type="NCBI Taxonomy" id="422564"/>
    <lineage>
        <taxon>Eukaryota</taxon>
        <taxon>Viridiplantae</taxon>
        <taxon>Streptophyta</taxon>
        <taxon>Embryophyta</taxon>
        <taxon>Tracheophyta</taxon>
        <taxon>Spermatophyta</taxon>
        <taxon>Magnoliopsida</taxon>
        <taxon>Liliopsida</taxon>
        <taxon>Poales</taxon>
        <taxon>Poaceae</taxon>
        <taxon>PACMAD clade</taxon>
        <taxon>Panicoideae</taxon>
        <taxon>Andropogonodae</taxon>
        <taxon>Andropogoneae</taxon>
        <taxon>Saccharinae</taxon>
        <taxon>Miscanthus</taxon>
    </lineage>
</organism>
<proteinExistence type="predicted"/>
<feature type="signal peptide" evidence="1">
    <location>
        <begin position="1"/>
        <end position="22"/>
    </location>
</feature>
<keyword evidence="3" id="KW-1185">Reference proteome</keyword>
<gene>
    <name evidence="2" type="ORF">NCGR_LOCUS32132</name>
</gene>
<sequence>MASGFLVLLLLMNGGFVLPVCSKDCWDDTHTICAKTHNCRSMCQGRGRTDGRCHWEFPNLVPFCQCWRPNCSP</sequence>
<accession>A0A811PQ09</accession>
<keyword evidence="1" id="KW-0732">Signal</keyword>
<evidence type="ECO:0000256" key="1">
    <source>
        <dbReference type="SAM" id="SignalP"/>
    </source>
</evidence>
<name>A0A811PQ09_9POAL</name>
<reference evidence="2" key="1">
    <citation type="submission" date="2020-10" db="EMBL/GenBank/DDBJ databases">
        <authorList>
            <person name="Han B."/>
            <person name="Lu T."/>
            <person name="Zhao Q."/>
            <person name="Huang X."/>
            <person name="Zhao Y."/>
        </authorList>
    </citation>
    <scope>NUCLEOTIDE SEQUENCE</scope>
</reference>
<dbReference type="AlphaFoldDB" id="A0A811PQ09"/>
<protein>
    <submittedName>
        <fullName evidence="2">Uncharacterized protein</fullName>
    </submittedName>
</protein>
<dbReference type="OrthoDB" id="625975at2759"/>
<feature type="chain" id="PRO_5032714141" evidence="1">
    <location>
        <begin position="23"/>
        <end position="73"/>
    </location>
</feature>
<evidence type="ECO:0000313" key="2">
    <source>
        <dbReference type="EMBL" id="CAD6247960.1"/>
    </source>
</evidence>
<dbReference type="Proteomes" id="UP000604825">
    <property type="component" value="Unassembled WGS sequence"/>
</dbReference>
<dbReference type="EMBL" id="CAJGYO010000007">
    <property type="protein sequence ID" value="CAD6247960.1"/>
    <property type="molecule type" value="Genomic_DNA"/>
</dbReference>
<comment type="caution">
    <text evidence="2">The sequence shown here is derived from an EMBL/GenBank/DDBJ whole genome shotgun (WGS) entry which is preliminary data.</text>
</comment>